<keyword evidence="1" id="KW-0472">Membrane</keyword>
<gene>
    <name evidence="2" type="ORF">HNR30_001346</name>
</gene>
<dbReference type="EMBL" id="JACDUR010000001">
    <property type="protein sequence ID" value="MBA2890011.1"/>
    <property type="molecule type" value="Genomic_DNA"/>
</dbReference>
<keyword evidence="1" id="KW-0812">Transmembrane</keyword>
<accession>A0A7W0CF79</accession>
<evidence type="ECO:0008006" key="4">
    <source>
        <dbReference type="Google" id="ProtNLM"/>
    </source>
</evidence>
<keyword evidence="1" id="KW-1133">Transmembrane helix</keyword>
<name>A0A7W0CF79_9ACTN</name>
<evidence type="ECO:0000256" key="1">
    <source>
        <dbReference type="SAM" id="Phobius"/>
    </source>
</evidence>
<dbReference type="RefSeq" id="WP_181608741.1">
    <property type="nucleotide sequence ID" value="NZ_BAABAM010000001.1"/>
</dbReference>
<sequence length="186" mass="20534">MRRLIRLYLKRDNPLRRPSDRLEAMGVWMVVALIVLSLWPATWVAGLVAGQERADRGLRHQAEATLLQDAATLDLSFGEFTQQASDAEARWLSPSGEERGGRIPVLPTAVAGTTTTVWIDAGGELTAAPLDEPAVRLKAIHAGTFVVASVAATLCLVFLGFRWALNRRRYADWDAAWEQADTRRTP</sequence>
<feature type="transmembrane region" description="Helical" evidence="1">
    <location>
        <begin position="21"/>
        <end position="39"/>
    </location>
</feature>
<protein>
    <recommendedName>
        <fullName evidence="4">Transmembrane protein</fullName>
    </recommendedName>
</protein>
<evidence type="ECO:0000313" key="2">
    <source>
        <dbReference type="EMBL" id="MBA2890011.1"/>
    </source>
</evidence>
<dbReference type="AlphaFoldDB" id="A0A7W0CF79"/>
<organism evidence="2 3">
    <name type="scientific">Nonomuraea soli</name>
    <dbReference type="NCBI Taxonomy" id="1032476"/>
    <lineage>
        <taxon>Bacteria</taxon>
        <taxon>Bacillati</taxon>
        <taxon>Actinomycetota</taxon>
        <taxon>Actinomycetes</taxon>
        <taxon>Streptosporangiales</taxon>
        <taxon>Streptosporangiaceae</taxon>
        <taxon>Nonomuraea</taxon>
    </lineage>
</organism>
<dbReference type="PANTHER" id="PTHR42305">
    <property type="entry name" value="MEMBRANE PROTEIN RV1733C-RELATED"/>
    <property type="match status" value="1"/>
</dbReference>
<reference evidence="2 3" key="1">
    <citation type="submission" date="2020-07" db="EMBL/GenBank/DDBJ databases">
        <title>Genomic Encyclopedia of Type Strains, Phase IV (KMG-IV): sequencing the most valuable type-strain genomes for metagenomic binning, comparative biology and taxonomic classification.</title>
        <authorList>
            <person name="Goeker M."/>
        </authorList>
    </citation>
    <scope>NUCLEOTIDE SEQUENCE [LARGE SCALE GENOMIC DNA]</scope>
    <source>
        <strain evidence="2 3">DSM 45533</strain>
    </source>
</reference>
<comment type="caution">
    <text evidence="2">The sequence shown here is derived from an EMBL/GenBank/DDBJ whole genome shotgun (WGS) entry which is preliminary data.</text>
</comment>
<dbReference type="Proteomes" id="UP000530928">
    <property type="component" value="Unassembled WGS sequence"/>
</dbReference>
<evidence type="ECO:0000313" key="3">
    <source>
        <dbReference type="Proteomes" id="UP000530928"/>
    </source>
</evidence>
<feature type="transmembrane region" description="Helical" evidence="1">
    <location>
        <begin position="139"/>
        <end position="161"/>
    </location>
</feature>
<dbReference type="InterPro" id="IPR039708">
    <property type="entry name" value="MT1774/Rv1733c-like"/>
</dbReference>
<dbReference type="PANTHER" id="PTHR42305:SF1">
    <property type="entry name" value="MEMBRANE PROTEIN RV1733C-RELATED"/>
    <property type="match status" value="1"/>
</dbReference>
<proteinExistence type="predicted"/>
<keyword evidence="3" id="KW-1185">Reference proteome</keyword>